<proteinExistence type="predicted"/>
<organism evidence="3 4">
    <name type="scientific">Mycolicibacterium holsaticum</name>
    <dbReference type="NCBI Taxonomy" id="152142"/>
    <lineage>
        <taxon>Bacteria</taxon>
        <taxon>Bacillati</taxon>
        <taxon>Actinomycetota</taxon>
        <taxon>Actinomycetes</taxon>
        <taxon>Mycobacteriales</taxon>
        <taxon>Mycobacteriaceae</taxon>
        <taxon>Mycolicibacterium</taxon>
    </lineage>
</organism>
<keyword evidence="4" id="KW-1185">Reference proteome</keyword>
<feature type="transmembrane region" description="Helical" evidence="1">
    <location>
        <begin position="38"/>
        <end position="58"/>
    </location>
</feature>
<feature type="transmembrane region" description="Helical" evidence="1">
    <location>
        <begin position="65"/>
        <end position="83"/>
    </location>
</feature>
<evidence type="ECO:0000256" key="1">
    <source>
        <dbReference type="SAM" id="Phobius"/>
    </source>
</evidence>
<evidence type="ECO:0000313" key="3">
    <source>
        <dbReference type="EMBL" id="ODQ96278.1"/>
    </source>
</evidence>
<reference evidence="4" key="1">
    <citation type="submission" date="2016-09" db="EMBL/GenBank/DDBJ databases">
        <authorList>
            <person name="Greninger A.L."/>
            <person name="Jerome K.R."/>
            <person name="Mcnair B."/>
            <person name="Wallis C."/>
            <person name="Fang F."/>
        </authorList>
    </citation>
    <scope>NUCLEOTIDE SEQUENCE [LARGE SCALE GENOMIC DNA]</scope>
    <source>
        <strain evidence="4">M7</strain>
    </source>
</reference>
<comment type="caution">
    <text evidence="3">The sequence shown here is derived from an EMBL/GenBank/DDBJ whole genome shotgun (WGS) entry which is preliminary data.</text>
</comment>
<keyword evidence="2" id="KW-0732">Signal</keyword>
<evidence type="ECO:0000313" key="4">
    <source>
        <dbReference type="Proteomes" id="UP000094243"/>
    </source>
</evidence>
<feature type="transmembrane region" description="Helical" evidence="1">
    <location>
        <begin position="95"/>
        <end position="115"/>
    </location>
</feature>
<dbReference type="EMBL" id="MIGZ01000005">
    <property type="protein sequence ID" value="ODQ96278.1"/>
    <property type="molecule type" value="Genomic_DNA"/>
</dbReference>
<protein>
    <recommendedName>
        <fullName evidence="5">MFS transporter</fullName>
    </recommendedName>
</protein>
<evidence type="ECO:0000256" key="2">
    <source>
        <dbReference type="SAM" id="SignalP"/>
    </source>
</evidence>
<keyword evidence="1" id="KW-0472">Membrane</keyword>
<evidence type="ECO:0008006" key="5">
    <source>
        <dbReference type="Google" id="ProtNLM"/>
    </source>
</evidence>
<keyword evidence="1" id="KW-0812">Transmembrane</keyword>
<gene>
    <name evidence="3" type="ORF">BHQ17_01770</name>
</gene>
<accession>A0A1E3S2E4</accession>
<keyword evidence="1" id="KW-1133">Transmembrane helix</keyword>
<feature type="signal peptide" evidence="2">
    <location>
        <begin position="1"/>
        <end position="25"/>
    </location>
</feature>
<dbReference type="AlphaFoldDB" id="A0A1E3S2E4"/>
<name>A0A1E3S2E4_9MYCO</name>
<dbReference type="Proteomes" id="UP000094243">
    <property type="component" value="Unassembled WGS sequence"/>
</dbReference>
<sequence length="174" mass="17284">MSQARVAARIRGLSCGLLTGTLAVAAHGAGSGTPPTGASATQLAVLAATVGAVAAVLPRAGEIRVLIGLLAVGQLLGHLMFAAGHDHAHGAAQPAWVMLAAHVTAVGVGAVLIATGERLCRAASRVVRAVVRAAHPPVAATTVAAVRRAEQPLRSALLLAASVSHRGPPVRLNC</sequence>
<feature type="chain" id="PRO_5009135378" description="MFS transporter" evidence="2">
    <location>
        <begin position="26"/>
        <end position="174"/>
    </location>
</feature>